<evidence type="ECO:0000256" key="2">
    <source>
        <dbReference type="ARBA" id="ARBA00008061"/>
    </source>
</evidence>
<dbReference type="InterPro" id="IPR013776">
    <property type="entry name" value="A-amylase_thermo"/>
</dbReference>
<proteinExistence type="inferred from homology"/>
<reference evidence="9 10" key="2">
    <citation type="submission" date="2024-02" db="EMBL/GenBank/DDBJ databases">
        <title>The Genome Sequence of Enterococcus diestrammenae JM9A.</title>
        <authorList>
            <person name="Earl A."/>
            <person name="Manson A."/>
            <person name="Gilmore M."/>
            <person name="Sanders J."/>
            <person name="Shea T."/>
            <person name="Howe W."/>
            <person name="Livny J."/>
            <person name="Cuomo C."/>
            <person name="Neafsey D."/>
            <person name="Birren B."/>
        </authorList>
    </citation>
    <scope>NUCLEOTIDE SEQUENCE [LARGE SCALE GENOMIC DNA]</scope>
    <source>
        <strain evidence="9 10">JM9A</strain>
    </source>
</reference>
<comment type="cofactor">
    <cofactor evidence="1">
        <name>Ca(2+)</name>
        <dbReference type="ChEBI" id="CHEBI:29108"/>
    </cofactor>
</comment>
<dbReference type="PIRSF" id="PIRSF001021">
    <property type="entry name" value="Alph-amls_thrmst"/>
    <property type="match status" value="1"/>
</dbReference>
<evidence type="ECO:0000256" key="7">
    <source>
        <dbReference type="RuleBase" id="RU003615"/>
    </source>
</evidence>
<evidence type="ECO:0000259" key="8">
    <source>
        <dbReference type="SMART" id="SM00642"/>
    </source>
</evidence>
<organism evidence="9 10">
    <name type="scientific">Enterococcus diestrammenae</name>
    <dbReference type="NCBI Taxonomy" id="1155073"/>
    <lineage>
        <taxon>Bacteria</taxon>
        <taxon>Bacillati</taxon>
        <taxon>Bacillota</taxon>
        <taxon>Bacilli</taxon>
        <taxon>Lactobacillales</taxon>
        <taxon>Enterococcaceae</taxon>
        <taxon>Enterococcus</taxon>
    </lineage>
</organism>
<keyword evidence="10" id="KW-1185">Reference proteome</keyword>
<name>A0ABV0F4T8_9ENTE</name>
<dbReference type="RefSeq" id="WP_161868679.1">
    <property type="nucleotide sequence ID" value="NZ_MAEI02000001.1"/>
</dbReference>
<gene>
    <name evidence="9" type="ORF">BAU18_001749</name>
</gene>
<dbReference type="SMART" id="SM00642">
    <property type="entry name" value="Aamy"/>
    <property type="match status" value="1"/>
</dbReference>
<dbReference type="NCBIfam" id="NF006968">
    <property type="entry name" value="PRK09441.1-1"/>
    <property type="match status" value="1"/>
</dbReference>
<dbReference type="SUPFAM" id="SSF51445">
    <property type="entry name" value="(Trans)glycosidases"/>
    <property type="match status" value="1"/>
</dbReference>
<dbReference type="PANTHER" id="PTHR43447">
    <property type="entry name" value="ALPHA-AMYLASE"/>
    <property type="match status" value="1"/>
</dbReference>
<evidence type="ECO:0000256" key="1">
    <source>
        <dbReference type="ARBA" id="ARBA00001913"/>
    </source>
</evidence>
<dbReference type="Gene3D" id="2.40.30.140">
    <property type="match status" value="1"/>
</dbReference>
<protein>
    <submittedName>
        <fullName evidence="9">Alpha-amylase</fullName>
    </submittedName>
</protein>
<dbReference type="InterPro" id="IPR013780">
    <property type="entry name" value="Glyco_hydro_b"/>
</dbReference>
<keyword evidence="4" id="KW-0378">Hydrolase</keyword>
<evidence type="ECO:0000313" key="9">
    <source>
        <dbReference type="EMBL" id="MEO1782156.1"/>
    </source>
</evidence>
<dbReference type="PRINTS" id="PR00110">
    <property type="entry name" value="ALPHAAMYLASE"/>
</dbReference>
<evidence type="ECO:0000256" key="3">
    <source>
        <dbReference type="ARBA" id="ARBA00022723"/>
    </source>
</evidence>
<dbReference type="Gene3D" id="2.60.40.1180">
    <property type="entry name" value="Golgi alpha-mannosidase II"/>
    <property type="match status" value="1"/>
</dbReference>
<dbReference type="EMBL" id="MAEI02000001">
    <property type="protein sequence ID" value="MEO1782156.1"/>
    <property type="molecule type" value="Genomic_DNA"/>
</dbReference>
<dbReference type="Pfam" id="PF00128">
    <property type="entry name" value="Alpha-amylase"/>
    <property type="match status" value="1"/>
</dbReference>
<feature type="domain" description="Glycosyl hydrolase family 13 catalytic" evidence="8">
    <location>
        <begin position="4"/>
        <end position="398"/>
    </location>
</feature>
<evidence type="ECO:0000256" key="5">
    <source>
        <dbReference type="ARBA" id="ARBA00023277"/>
    </source>
</evidence>
<evidence type="ECO:0000256" key="6">
    <source>
        <dbReference type="ARBA" id="ARBA00023295"/>
    </source>
</evidence>
<dbReference type="Proteomes" id="UP001429357">
    <property type="component" value="Unassembled WGS sequence"/>
</dbReference>
<comment type="caution">
    <text evidence="9">The sequence shown here is derived from an EMBL/GenBank/DDBJ whole genome shotgun (WGS) entry which is preliminary data.</text>
</comment>
<keyword evidence="3" id="KW-0479">Metal-binding</keyword>
<accession>A0ABV0F4T8</accession>
<dbReference type="InterPro" id="IPR006047">
    <property type="entry name" value="GH13_cat_dom"/>
</dbReference>
<evidence type="ECO:0000313" key="10">
    <source>
        <dbReference type="Proteomes" id="UP001429357"/>
    </source>
</evidence>
<dbReference type="InterPro" id="IPR006046">
    <property type="entry name" value="Alpha_amylase"/>
</dbReference>
<dbReference type="SUPFAM" id="SSF51011">
    <property type="entry name" value="Glycosyl hydrolase domain"/>
    <property type="match status" value="1"/>
</dbReference>
<dbReference type="CDD" id="cd11318">
    <property type="entry name" value="AmyAc_bac_fung_AmyA"/>
    <property type="match status" value="1"/>
</dbReference>
<sequence>MDNETILQAFEWELKPDHQHWQLLAQKADLFQRLGFTALWLPPASKGAAGAQDVGYGTYDLYDLGEFDQKGSIPTKYGTKDEYLKLIATLQEKGLKVYADIVFNHFLGADETEEVSAVKYSWDNRNQQISGEEQIEAWTKFNFPGRKGQYDDYIWTWRNFSGVDYDARSKDHAIYNLGDRGWVPDVDGEKGNFDYLMGCNLDMEYPETIQNLDNWGRWFLDLTEVDGFRLDAVKHIQFDYFVDWLLHRREEKGDQLFVVGEYWSEDVTKLENYLDSSGNLIYLFDVPLHFNFQQAATSMGAYDMRQIFDHTLLAARPEYAVTFVDNHDTQKGQSLESWVEGWFKAHAYALILLRKLGTPVVFWGDLYGIPTQGIDPVGRELLILLLLRKHLAYGNQIDHFDDPDRIGWVRTGDYEHELSGYAVIMTNASGGELEMTISALHGGKTFVDAFGNNEAKVVLDENGRGVFPVNDGQISVYVNEAIAETIRNVEDLDLY</sequence>
<dbReference type="NCBIfam" id="NF006969">
    <property type="entry name" value="PRK09441.1-2"/>
    <property type="match status" value="1"/>
</dbReference>
<comment type="similarity">
    <text evidence="2 7">Belongs to the glycosyl hydrolase 13 family.</text>
</comment>
<dbReference type="Gene3D" id="3.20.20.80">
    <property type="entry name" value="Glycosidases"/>
    <property type="match status" value="1"/>
</dbReference>
<dbReference type="InterPro" id="IPR017853">
    <property type="entry name" value="GH"/>
</dbReference>
<keyword evidence="6" id="KW-0326">Glycosidase</keyword>
<keyword evidence="5" id="KW-0119">Carbohydrate metabolism</keyword>
<reference evidence="10" key="1">
    <citation type="submission" date="2016-06" db="EMBL/GenBank/DDBJ databases">
        <title>Four novel species of enterococci isolated from chicken manure.</title>
        <authorList>
            <person name="Van Tyne D."/>
        </authorList>
    </citation>
    <scope>NUCLEOTIDE SEQUENCE [LARGE SCALE GENOMIC DNA]</scope>
    <source>
        <strain evidence="10">JM9A</strain>
    </source>
</reference>
<evidence type="ECO:0000256" key="4">
    <source>
        <dbReference type="ARBA" id="ARBA00022801"/>
    </source>
</evidence>